<feature type="transmembrane region" description="Helical" evidence="1">
    <location>
        <begin position="86"/>
        <end position="112"/>
    </location>
</feature>
<dbReference type="Pfam" id="PF09955">
    <property type="entry name" value="DUF2189"/>
    <property type="match status" value="1"/>
</dbReference>
<protein>
    <submittedName>
        <fullName evidence="2">DUF2189 domain-containing protein</fullName>
    </submittedName>
</protein>
<keyword evidence="1" id="KW-0812">Transmembrane</keyword>
<feature type="transmembrane region" description="Helical" evidence="1">
    <location>
        <begin position="138"/>
        <end position="165"/>
    </location>
</feature>
<dbReference type="Proteomes" id="UP001595557">
    <property type="component" value="Unassembled WGS sequence"/>
</dbReference>
<accession>A0ABV7IBT5</accession>
<organism evidence="2 3">
    <name type="scientific">Paracoccus fontiphilus</name>
    <dbReference type="NCBI Taxonomy" id="1815556"/>
    <lineage>
        <taxon>Bacteria</taxon>
        <taxon>Pseudomonadati</taxon>
        <taxon>Pseudomonadota</taxon>
        <taxon>Alphaproteobacteria</taxon>
        <taxon>Rhodobacterales</taxon>
        <taxon>Paracoccaceae</taxon>
        <taxon>Paracoccus</taxon>
    </lineage>
</organism>
<dbReference type="InterPro" id="IPR018692">
    <property type="entry name" value="DUF2189"/>
</dbReference>
<name>A0ABV7IBT5_9RHOB</name>
<gene>
    <name evidence="2" type="ORF">ACFOD7_01925</name>
</gene>
<sequence length="188" mass="19811">MSAGGAGRGGRPLRDEPADWGAALGTLTGRVMGPVLMLGLLLAVVFVVWLFAAHGIWAATLGPDPQGSLSAFLHEAFTTNEGWRMILAGLATGFVFAAVVLCISLVSFPMLIDRPVGVPVALATSIAVARRNPGPTALWGLIVALSLLLGMIPFFAGLIVVLPILGHATWHLYRRAVAWPDQETRPGR</sequence>
<keyword evidence="3" id="KW-1185">Reference proteome</keyword>
<keyword evidence="1" id="KW-1133">Transmembrane helix</keyword>
<feature type="transmembrane region" description="Helical" evidence="1">
    <location>
        <begin position="31"/>
        <end position="52"/>
    </location>
</feature>
<keyword evidence="1" id="KW-0472">Membrane</keyword>
<evidence type="ECO:0000256" key="1">
    <source>
        <dbReference type="SAM" id="Phobius"/>
    </source>
</evidence>
<proteinExistence type="predicted"/>
<reference evidence="3" key="1">
    <citation type="journal article" date="2019" name="Int. J. Syst. Evol. Microbiol.">
        <title>The Global Catalogue of Microorganisms (GCM) 10K type strain sequencing project: providing services to taxonomists for standard genome sequencing and annotation.</title>
        <authorList>
            <consortium name="The Broad Institute Genomics Platform"/>
            <consortium name="The Broad Institute Genome Sequencing Center for Infectious Disease"/>
            <person name="Wu L."/>
            <person name="Ma J."/>
        </authorList>
    </citation>
    <scope>NUCLEOTIDE SEQUENCE [LARGE SCALE GENOMIC DNA]</scope>
    <source>
        <strain evidence="3">KCTC 52239</strain>
    </source>
</reference>
<dbReference type="EMBL" id="JBHRTE010000006">
    <property type="protein sequence ID" value="MFC3166805.1"/>
    <property type="molecule type" value="Genomic_DNA"/>
</dbReference>
<evidence type="ECO:0000313" key="3">
    <source>
        <dbReference type="Proteomes" id="UP001595557"/>
    </source>
</evidence>
<evidence type="ECO:0000313" key="2">
    <source>
        <dbReference type="EMBL" id="MFC3166805.1"/>
    </source>
</evidence>
<dbReference type="RefSeq" id="WP_377706644.1">
    <property type="nucleotide sequence ID" value="NZ_JBHRTE010000006.1"/>
</dbReference>
<comment type="caution">
    <text evidence="2">The sequence shown here is derived from an EMBL/GenBank/DDBJ whole genome shotgun (WGS) entry which is preliminary data.</text>
</comment>